<dbReference type="GO" id="GO:0005884">
    <property type="term" value="C:actin filament"/>
    <property type="evidence" value="ECO:0007669"/>
    <property type="project" value="InterPro"/>
</dbReference>
<protein>
    <recommendedName>
        <fullName evidence="1">FH2 domain-containing protein</fullName>
    </recommendedName>
</protein>
<reference evidence="2" key="2">
    <citation type="submission" date="2025-09" db="UniProtKB">
        <authorList>
            <consortium name="Ensembl"/>
        </authorList>
    </citation>
    <scope>IDENTIFICATION</scope>
</reference>
<organism evidence="2 3">
    <name type="scientific">Sinocyclocheilus anshuiensis</name>
    <dbReference type="NCBI Taxonomy" id="1608454"/>
    <lineage>
        <taxon>Eukaryota</taxon>
        <taxon>Metazoa</taxon>
        <taxon>Chordata</taxon>
        <taxon>Craniata</taxon>
        <taxon>Vertebrata</taxon>
        <taxon>Euteleostomi</taxon>
        <taxon>Actinopterygii</taxon>
        <taxon>Neopterygii</taxon>
        <taxon>Teleostei</taxon>
        <taxon>Ostariophysi</taxon>
        <taxon>Cypriniformes</taxon>
        <taxon>Cyprinidae</taxon>
        <taxon>Cyprininae</taxon>
        <taxon>Sinocyclocheilus</taxon>
    </lineage>
</organism>
<dbReference type="PRINTS" id="PR00828">
    <property type="entry name" value="FORMIN"/>
</dbReference>
<keyword evidence="3" id="KW-1185">Reference proteome</keyword>
<reference evidence="2" key="1">
    <citation type="submission" date="2025-08" db="UniProtKB">
        <authorList>
            <consortium name="Ensembl"/>
        </authorList>
    </citation>
    <scope>IDENTIFICATION</scope>
</reference>
<sequence>MIILLRLFPSLVSSSTRSIRTILRASYFPLFVCQDAGKETCVYPLPEPQDLFLASQMKFEDFQRDLRKQWKDLNACSAETEKVCNVSSEEHLQPFKDKMEEFLTRGKNIKGREEDKLRETGVCLFLELSMFFSVKPKAGEKEVSPNTFFTVWHEFSSDFKELWKRENKCLLQERLKAAEETFRQAREKATYSVKPKHASGIVSI</sequence>
<dbReference type="GO" id="GO:0008017">
    <property type="term" value="F:microtubule binding"/>
    <property type="evidence" value="ECO:0007669"/>
    <property type="project" value="InterPro"/>
</dbReference>
<evidence type="ECO:0000313" key="2">
    <source>
        <dbReference type="Ensembl" id="ENSSANP00000028124.1"/>
    </source>
</evidence>
<dbReference type="SUPFAM" id="SSF101447">
    <property type="entry name" value="Formin homology 2 domain (FH2 domain)"/>
    <property type="match status" value="1"/>
</dbReference>
<dbReference type="InterPro" id="IPR042201">
    <property type="entry name" value="FH2_Formin_sf"/>
</dbReference>
<dbReference type="InterPro" id="IPR015425">
    <property type="entry name" value="FH2_Formin"/>
</dbReference>
<dbReference type="GO" id="GO:0045010">
    <property type="term" value="P:actin nucleation"/>
    <property type="evidence" value="ECO:0007669"/>
    <property type="project" value="InterPro"/>
</dbReference>
<proteinExistence type="predicted"/>
<evidence type="ECO:0000259" key="1">
    <source>
        <dbReference type="Pfam" id="PF02181"/>
    </source>
</evidence>
<name>A0A671M4Z6_9TELE</name>
<dbReference type="Pfam" id="PF02181">
    <property type="entry name" value="FH2"/>
    <property type="match status" value="1"/>
</dbReference>
<dbReference type="AlphaFoldDB" id="A0A671M4Z6"/>
<dbReference type="InterPro" id="IPR001265">
    <property type="entry name" value="Formin_Cappuccino_subfam"/>
</dbReference>
<feature type="domain" description="FH2" evidence="1">
    <location>
        <begin position="47"/>
        <end position="160"/>
    </location>
</feature>
<dbReference type="Ensembl" id="ENSSANT00000029960.1">
    <property type="protein sequence ID" value="ENSSANP00000028124.1"/>
    <property type="gene ID" value="ENSSANG00000014470.1"/>
</dbReference>
<dbReference type="Proteomes" id="UP000472260">
    <property type="component" value="Unassembled WGS sequence"/>
</dbReference>
<dbReference type="Gene3D" id="1.20.58.2220">
    <property type="entry name" value="Formin, FH2 domain"/>
    <property type="match status" value="1"/>
</dbReference>
<evidence type="ECO:0000313" key="3">
    <source>
        <dbReference type="Proteomes" id="UP000472260"/>
    </source>
</evidence>
<accession>A0A671M4Z6</accession>